<dbReference type="InterPro" id="IPR008993">
    <property type="entry name" value="TIMP-like_OB-fold"/>
</dbReference>
<organism evidence="1 2">
    <name type="scientific">Alishewanella longhuensis</name>
    <dbReference type="NCBI Taxonomy" id="1091037"/>
    <lineage>
        <taxon>Bacteria</taxon>
        <taxon>Pseudomonadati</taxon>
        <taxon>Pseudomonadota</taxon>
        <taxon>Gammaproteobacteria</taxon>
        <taxon>Alteromonadales</taxon>
        <taxon>Alteromonadaceae</taxon>
        <taxon>Alishewanella</taxon>
    </lineage>
</organism>
<dbReference type="SUPFAM" id="SSF50242">
    <property type="entry name" value="TIMP-like"/>
    <property type="match status" value="1"/>
</dbReference>
<name>A0ABQ3KX78_9ALTE</name>
<sequence>MSNAKSLEEEFKHYDAIFAATALKTEKVAGDWSSSFYKTEMRVHEVWKSHDVPRVLFIKTNVEANSCGGPAPKIGSRFLIFSHVSSDGLYVTGGCSMFIDLDQVKIDINNLNIKEKADWESMWAEMWLALGEPIVVHNKI</sequence>
<dbReference type="EMBL" id="BNAO01000003">
    <property type="protein sequence ID" value="GHG66578.1"/>
    <property type="molecule type" value="Genomic_DNA"/>
</dbReference>
<evidence type="ECO:0000313" key="2">
    <source>
        <dbReference type="Proteomes" id="UP000659697"/>
    </source>
</evidence>
<dbReference type="RefSeq" id="WP_189431789.1">
    <property type="nucleotide sequence ID" value="NZ_BNAO01000003.1"/>
</dbReference>
<gene>
    <name evidence="1" type="ORF">GCM10010919_14390</name>
</gene>
<dbReference type="Gene3D" id="2.40.50.120">
    <property type="match status" value="1"/>
</dbReference>
<protein>
    <submittedName>
        <fullName evidence="1">Uncharacterized protein</fullName>
    </submittedName>
</protein>
<accession>A0ABQ3KX78</accession>
<evidence type="ECO:0000313" key="1">
    <source>
        <dbReference type="EMBL" id="GHG66578.1"/>
    </source>
</evidence>
<proteinExistence type="predicted"/>
<dbReference type="Proteomes" id="UP000659697">
    <property type="component" value="Unassembled WGS sequence"/>
</dbReference>
<keyword evidence="2" id="KW-1185">Reference proteome</keyword>
<reference evidence="2" key="1">
    <citation type="journal article" date="2019" name="Int. J. Syst. Evol. Microbiol.">
        <title>The Global Catalogue of Microorganisms (GCM) 10K type strain sequencing project: providing services to taxonomists for standard genome sequencing and annotation.</title>
        <authorList>
            <consortium name="The Broad Institute Genomics Platform"/>
            <consortium name="The Broad Institute Genome Sequencing Center for Infectious Disease"/>
            <person name="Wu L."/>
            <person name="Ma J."/>
        </authorList>
    </citation>
    <scope>NUCLEOTIDE SEQUENCE [LARGE SCALE GENOMIC DNA]</scope>
    <source>
        <strain evidence="2">CGMCC 1.7003</strain>
    </source>
</reference>
<comment type="caution">
    <text evidence="1">The sequence shown here is derived from an EMBL/GenBank/DDBJ whole genome shotgun (WGS) entry which is preliminary data.</text>
</comment>